<feature type="region of interest" description="Disordered" evidence="4">
    <location>
        <begin position="1"/>
        <end position="67"/>
    </location>
</feature>
<dbReference type="SUPFAM" id="SSF57716">
    <property type="entry name" value="Glucocorticoid receptor-like (DNA-binding domain)"/>
    <property type="match status" value="1"/>
</dbReference>
<dbReference type="STRING" id="6832.A0A553P000"/>
<evidence type="ECO:0000313" key="7">
    <source>
        <dbReference type="EMBL" id="TRY71013.1"/>
    </source>
</evidence>
<feature type="compositionally biased region" description="Low complexity" evidence="4">
    <location>
        <begin position="170"/>
        <end position="187"/>
    </location>
</feature>
<dbReference type="Pfam" id="PF02204">
    <property type="entry name" value="VPS9"/>
    <property type="match status" value="1"/>
</dbReference>
<evidence type="ECO:0000313" key="8">
    <source>
        <dbReference type="Proteomes" id="UP000318571"/>
    </source>
</evidence>
<evidence type="ECO:0008006" key="9">
    <source>
        <dbReference type="Google" id="ProtNLM"/>
    </source>
</evidence>
<dbReference type="GO" id="GO:0005085">
    <property type="term" value="F:guanyl-nucleotide exchange factor activity"/>
    <property type="evidence" value="ECO:0007669"/>
    <property type="project" value="InterPro"/>
</dbReference>
<evidence type="ECO:0000259" key="6">
    <source>
        <dbReference type="PROSITE" id="PS51205"/>
    </source>
</evidence>
<dbReference type="PROSITE" id="PS51036">
    <property type="entry name" value="ZF_A20"/>
    <property type="match status" value="1"/>
</dbReference>
<dbReference type="GO" id="GO:0016192">
    <property type="term" value="P:vesicle-mediated transport"/>
    <property type="evidence" value="ECO:0007669"/>
    <property type="project" value="InterPro"/>
</dbReference>
<comment type="caution">
    <text evidence="7">The sequence shown here is derived from an EMBL/GenBank/DDBJ whole genome shotgun (WGS) entry which is preliminary data.</text>
</comment>
<dbReference type="SMART" id="SM00259">
    <property type="entry name" value="ZnF_A20"/>
    <property type="match status" value="1"/>
</dbReference>
<dbReference type="PROSITE" id="PS51205">
    <property type="entry name" value="VPS9"/>
    <property type="match status" value="1"/>
</dbReference>
<dbReference type="Proteomes" id="UP000318571">
    <property type="component" value="Chromosome 9"/>
</dbReference>
<gene>
    <name evidence="7" type="ORF">TCAL_10698</name>
</gene>
<dbReference type="GO" id="GO:0030139">
    <property type="term" value="C:endocytic vesicle"/>
    <property type="evidence" value="ECO:0007669"/>
    <property type="project" value="TreeGrafter"/>
</dbReference>
<dbReference type="SMART" id="SM00167">
    <property type="entry name" value="VPS9"/>
    <property type="match status" value="1"/>
</dbReference>
<dbReference type="EMBL" id="VCGU01000009">
    <property type="protein sequence ID" value="TRY71013.1"/>
    <property type="molecule type" value="Genomic_DNA"/>
</dbReference>
<keyword evidence="2" id="KW-0863">Zinc-finger</keyword>
<dbReference type="Gene3D" id="1.20.5.4770">
    <property type="match status" value="1"/>
</dbReference>
<accession>A0A553P000</accession>
<evidence type="ECO:0000256" key="1">
    <source>
        <dbReference type="ARBA" id="ARBA00022723"/>
    </source>
</evidence>
<dbReference type="InterPro" id="IPR003123">
    <property type="entry name" value="VPS9"/>
</dbReference>
<dbReference type="InterPro" id="IPR002653">
    <property type="entry name" value="Znf_A20"/>
</dbReference>
<dbReference type="Pfam" id="PF01754">
    <property type="entry name" value="zf-A20"/>
    <property type="match status" value="1"/>
</dbReference>
<dbReference type="InterPro" id="IPR045046">
    <property type="entry name" value="Vps9-like"/>
</dbReference>
<feature type="domain" description="A20-type" evidence="5">
    <location>
        <begin position="67"/>
        <end position="101"/>
    </location>
</feature>
<dbReference type="GO" id="GO:0008270">
    <property type="term" value="F:zinc ion binding"/>
    <property type="evidence" value="ECO:0007669"/>
    <property type="project" value="UniProtKB-KW"/>
</dbReference>
<organism evidence="7 8">
    <name type="scientific">Tigriopus californicus</name>
    <name type="common">Marine copepod</name>
    <dbReference type="NCBI Taxonomy" id="6832"/>
    <lineage>
        <taxon>Eukaryota</taxon>
        <taxon>Metazoa</taxon>
        <taxon>Ecdysozoa</taxon>
        <taxon>Arthropoda</taxon>
        <taxon>Crustacea</taxon>
        <taxon>Multicrustacea</taxon>
        <taxon>Hexanauplia</taxon>
        <taxon>Copepoda</taxon>
        <taxon>Harpacticoida</taxon>
        <taxon>Harpacticidae</taxon>
        <taxon>Tigriopus</taxon>
    </lineage>
</organism>
<feature type="compositionally biased region" description="Low complexity" evidence="4">
    <location>
        <begin position="120"/>
        <end position="129"/>
    </location>
</feature>
<name>A0A553P000_TIGCA</name>
<dbReference type="Gene3D" id="1.20.1050.80">
    <property type="entry name" value="VPS9 domain"/>
    <property type="match status" value="1"/>
</dbReference>
<evidence type="ECO:0000256" key="3">
    <source>
        <dbReference type="ARBA" id="ARBA00022833"/>
    </source>
</evidence>
<dbReference type="GO" id="GO:0003677">
    <property type="term" value="F:DNA binding"/>
    <property type="evidence" value="ECO:0007669"/>
    <property type="project" value="InterPro"/>
</dbReference>
<evidence type="ECO:0000259" key="5">
    <source>
        <dbReference type="PROSITE" id="PS51036"/>
    </source>
</evidence>
<dbReference type="InterPro" id="IPR037191">
    <property type="entry name" value="VPS9_dom_sf"/>
</dbReference>
<dbReference type="GO" id="GO:0005829">
    <property type="term" value="C:cytosol"/>
    <property type="evidence" value="ECO:0007669"/>
    <property type="project" value="TreeGrafter"/>
</dbReference>
<keyword evidence="1" id="KW-0479">Metal-binding</keyword>
<dbReference type="SUPFAM" id="SSF109993">
    <property type="entry name" value="VPS9 domain"/>
    <property type="match status" value="1"/>
</dbReference>
<dbReference type="GO" id="GO:0031267">
    <property type="term" value="F:small GTPase binding"/>
    <property type="evidence" value="ECO:0007669"/>
    <property type="project" value="TreeGrafter"/>
</dbReference>
<sequence>MADGQTGLHPARASERTRVAPGGPTNAERLNDGAEAGIFAPPPAGLMPRSRPQGPALQPPPPTPGGGSAKLLCRNGCGFFGNPEWHWYCSKCWRAHPQRSLVAPPTTRSSGLTLGPPASPRSRPASAGTSAGGGGSTTRSSGDPRASHSGPKAPSGDLTLRQRLKLTPKSPRSPASATGAPSGPPATFDWRQHLSNLPHIRASTECLSAGQVLASHLRHWVDGKSLAEIWVLIHTLLEKIDASHETTPIDTIASQVQEVYLTLRAKFIQWDVPDDDLSVILEQSEAYLSLATYPLLFCPSSTNDEEKDLRLQNRIRSLNWITTQELRCVIQESSQRVRDLLHDAINDIVALDSQQTPQAKLKSLVTCCKKLIEMLLISNEKAASADEFLPCLIYVCLKANPPRLQSNVNYITRFCIEDNLRMGDGGYYFASLCSALSFIENMDAASVDMDSTDFHNYVTGRSLPPGSWKCTLLMSEGLQVMVQNKRILESLSERQHQALTQTTSLSQQMDNFAQEIHEEVADILRKTAYVIKAPRTVKRLHFPVTSSSTKEPPCSKLVDLPTPTGHQLSLDNFEGCSTQNAIPGIVCQNLQHLSLQEEDDDLM</sequence>
<keyword evidence="8" id="KW-1185">Reference proteome</keyword>
<dbReference type="OMA" id="GHYQANV"/>
<feature type="domain" description="VPS9" evidence="6">
    <location>
        <begin position="305"/>
        <end position="448"/>
    </location>
</feature>
<evidence type="ECO:0000256" key="2">
    <source>
        <dbReference type="ARBA" id="ARBA00022771"/>
    </source>
</evidence>
<evidence type="ECO:0000256" key="4">
    <source>
        <dbReference type="SAM" id="MobiDB-lite"/>
    </source>
</evidence>
<reference evidence="7 8" key="1">
    <citation type="journal article" date="2018" name="Nat. Ecol. Evol.">
        <title>Genomic signatures of mitonuclear coevolution across populations of Tigriopus californicus.</title>
        <authorList>
            <person name="Barreto F.S."/>
            <person name="Watson E.T."/>
            <person name="Lima T.G."/>
            <person name="Willett C.S."/>
            <person name="Edmands S."/>
            <person name="Li W."/>
            <person name="Burton R.S."/>
        </authorList>
    </citation>
    <scope>NUCLEOTIDE SEQUENCE [LARGE SCALE GENOMIC DNA]</scope>
    <source>
        <strain evidence="7 8">San Diego</strain>
    </source>
</reference>
<keyword evidence="3" id="KW-0862">Zinc</keyword>
<dbReference type="PANTHER" id="PTHR23101">
    <property type="entry name" value="RAB GDP/GTP EXCHANGE FACTOR"/>
    <property type="match status" value="1"/>
</dbReference>
<dbReference type="PANTHER" id="PTHR23101:SF122">
    <property type="entry name" value="RABAPTIN-5-ASSOCIATED EXCHANGE FACTOR FOR RAB5"/>
    <property type="match status" value="1"/>
</dbReference>
<dbReference type="AlphaFoldDB" id="A0A553P000"/>
<feature type="region of interest" description="Disordered" evidence="4">
    <location>
        <begin position="101"/>
        <end position="188"/>
    </location>
</feature>
<protein>
    <recommendedName>
        <fullName evidence="9">VPS9 domain-containing protein</fullName>
    </recommendedName>
</protein>
<proteinExistence type="predicted"/>